<dbReference type="Proteomes" id="UP001054902">
    <property type="component" value="Unassembled WGS sequence"/>
</dbReference>
<dbReference type="CDD" id="cd00130">
    <property type="entry name" value="PAS"/>
    <property type="match status" value="1"/>
</dbReference>
<proteinExistence type="predicted"/>
<sequence>MQNFAQSIRNVNAKRFVACVNRSNAIRSISTTSNEGSIWSGTYSFASPEADFTSMNLTMDPSYSGQQSEYEWSQSLSFASAESDFTSIYGNGINMEGQASIKREAFLNYVKDHENVQNDMAYSMAHTTDNTESDPRFNDLLDARMASQLENVTSSHTVPEAKSLSDHANPRELSPIPDLHDADVSFGRETEADDFFSHPPIFHEEPLPHNLAEASIADDPRAIVITEAAMPFRIVSVNDSWEKLCGYSQNECRGHTLEMIQGPETNRSAITALMAQLLKGEEAGTVLTNYSKNGRKFHNRLRVGPLKNDQGLVTHFVGVLKEVNERGEHFHENLAHA</sequence>
<feature type="region of interest" description="Disordered" evidence="1">
    <location>
        <begin position="152"/>
        <end position="177"/>
    </location>
</feature>
<keyword evidence="4" id="KW-1185">Reference proteome</keyword>
<feature type="domain" description="PAS" evidence="2">
    <location>
        <begin position="223"/>
        <end position="325"/>
    </location>
</feature>
<dbReference type="InterPro" id="IPR000014">
    <property type="entry name" value="PAS"/>
</dbReference>
<name>A0AAD3CWB7_9STRA</name>
<reference evidence="3 4" key="1">
    <citation type="journal article" date="2021" name="Sci. Rep.">
        <title>The genome of the diatom Chaetoceros tenuissimus carries an ancient integrated fragment of an extant virus.</title>
        <authorList>
            <person name="Hongo Y."/>
            <person name="Kimura K."/>
            <person name="Takaki Y."/>
            <person name="Yoshida Y."/>
            <person name="Baba S."/>
            <person name="Kobayashi G."/>
            <person name="Nagasaki K."/>
            <person name="Hano T."/>
            <person name="Tomaru Y."/>
        </authorList>
    </citation>
    <scope>NUCLEOTIDE SEQUENCE [LARGE SCALE GENOMIC DNA]</scope>
    <source>
        <strain evidence="3 4">NIES-3715</strain>
    </source>
</reference>
<dbReference type="AlphaFoldDB" id="A0AAD3CWB7"/>
<evidence type="ECO:0000259" key="2">
    <source>
        <dbReference type="Pfam" id="PF13426"/>
    </source>
</evidence>
<dbReference type="InterPro" id="IPR035965">
    <property type="entry name" value="PAS-like_dom_sf"/>
</dbReference>
<dbReference type="NCBIfam" id="TIGR00229">
    <property type="entry name" value="sensory_box"/>
    <property type="match status" value="1"/>
</dbReference>
<dbReference type="Pfam" id="PF13426">
    <property type="entry name" value="PAS_9"/>
    <property type="match status" value="1"/>
</dbReference>
<evidence type="ECO:0000256" key="1">
    <source>
        <dbReference type="SAM" id="MobiDB-lite"/>
    </source>
</evidence>
<dbReference type="SUPFAM" id="SSF55785">
    <property type="entry name" value="PYP-like sensor domain (PAS domain)"/>
    <property type="match status" value="1"/>
</dbReference>
<protein>
    <recommendedName>
        <fullName evidence="2">PAS domain-containing protein</fullName>
    </recommendedName>
</protein>
<accession>A0AAD3CWB7</accession>
<organism evidence="3 4">
    <name type="scientific">Chaetoceros tenuissimus</name>
    <dbReference type="NCBI Taxonomy" id="426638"/>
    <lineage>
        <taxon>Eukaryota</taxon>
        <taxon>Sar</taxon>
        <taxon>Stramenopiles</taxon>
        <taxon>Ochrophyta</taxon>
        <taxon>Bacillariophyta</taxon>
        <taxon>Coscinodiscophyceae</taxon>
        <taxon>Chaetocerotophycidae</taxon>
        <taxon>Chaetocerotales</taxon>
        <taxon>Chaetocerotaceae</taxon>
        <taxon>Chaetoceros</taxon>
    </lineage>
</organism>
<gene>
    <name evidence="3" type="ORF">CTEN210_08616</name>
</gene>
<evidence type="ECO:0000313" key="3">
    <source>
        <dbReference type="EMBL" id="GFH52140.1"/>
    </source>
</evidence>
<comment type="caution">
    <text evidence="3">The sequence shown here is derived from an EMBL/GenBank/DDBJ whole genome shotgun (WGS) entry which is preliminary data.</text>
</comment>
<evidence type="ECO:0000313" key="4">
    <source>
        <dbReference type="Proteomes" id="UP001054902"/>
    </source>
</evidence>
<dbReference type="Gene3D" id="3.30.450.20">
    <property type="entry name" value="PAS domain"/>
    <property type="match status" value="1"/>
</dbReference>
<dbReference type="EMBL" id="BLLK01000045">
    <property type="protein sequence ID" value="GFH52140.1"/>
    <property type="molecule type" value="Genomic_DNA"/>
</dbReference>